<dbReference type="AlphaFoldDB" id="A0A2S4L814"/>
<evidence type="ECO:0000256" key="2">
    <source>
        <dbReference type="ARBA" id="ARBA00022676"/>
    </source>
</evidence>
<comment type="caution">
    <text evidence="7">The sequence shown here is derived from an EMBL/GenBank/DDBJ whole genome shotgun (WGS) entry which is preliminary data.</text>
</comment>
<dbReference type="GO" id="GO:0000026">
    <property type="term" value="F:alpha-1,2-mannosyltransferase activity"/>
    <property type="evidence" value="ECO:0007669"/>
    <property type="project" value="TreeGrafter"/>
</dbReference>
<proteinExistence type="inferred from homology"/>
<evidence type="ECO:0000256" key="1">
    <source>
        <dbReference type="ARBA" id="ARBA00007677"/>
    </source>
</evidence>
<keyword evidence="8" id="KW-1185">Reference proteome</keyword>
<feature type="active site" description="Nucleophile" evidence="4">
    <location>
        <position position="377"/>
    </location>
</feature>
<dbReference type="GO" id="GO:0005794">
    <property type="term" value="C:Golgi apparatus"/>
    <property type="evidence" value="ECO:0007669"/>
    <property type="project" value="TreeGrafter"/>
</dbReference>
<evidence type="ECO:0000256" key="6">
    <source>
        <dbReference type="SAM" id="Phobius"/>
    </source>
</evidence>
<dbReference type="EMBL" id="PKSG01000126">
    <property type="protein sequence ID" value="POR38583.1"/>
    <property type="molecule type" value="Genomic_DNA"/>
</dbReference>
<gene>
    <name evidence="7" type="ORF">TPAR_01230</name>
</gene>
<dbReference type="GO" id="GO:0016020">
    <property type="term" value="C:membrane"/>
    <property type="evidence" value="ECO:0007669"/>
    <property type="project" value="InterPro"/>
</dbReference>
<keyword evidence="6" id="KW-1133">Transmembrane helix</keyword>
<evidence type="ECO:0000256" key="4">
    <source>
        <dbReference type="PIRSR" id="PIRSR018153-1"/>
    </source>
</evidence>
<name>A0A2S4L814_9HYPO</name>
<organism evidence="7 8">
    <name type="scientific">Tolypocladium paradoxum</name>
    <dbReference type="NCBI Taxonomy" id="94208"/>
    <lineage>
        <taxon>Eukaryota</taxon>
        <taxon>Fungi</taxon>
        <taxon>Dikarya</taxon>
        <taxon>Ascomycota</taxon>
        <taxon>Pezizomycotina</taxon>
        <taxon>Sordariomycetes</taxon>
        <taxon>Hypocreomycetidae</taxon>
        <taxon>Hypocreales</taxon>
        <taxon>Ophiocordycipitaceae</taxon>
        <taxon>Tolypocladium</taxon>
    </lineage>
</organism>
<dbReference type="STRING" id="94208.A0A2S4L814"/>
<evidence type="ECO:0000313" key="8">
    <source>
        <dbReference type="Proteomes" id="UP000237481"/>
    </source>
</evidence>
<dbReference type="SUPFAM" id="SSF53448">
    <property type="entry name" value="Nucleotide-diphospho-sugar transferases"/>
    <property type="match status" value="1"/>
</dbReference>
<dbReference type="PANTHER" id="PTHR31121:SF2">
    <property type="entry name" value="MANNOSYLTRANSFERASE KTR5-RELATED"/>
    <property type="match status" value="1"/>
</dbReference>
<keyword evidence="3 7" id="KW-0808">Transferase</keyword>
<dbReference type="PANTHER" id="PTHR31121">
    <property type="entry name" value="ALPHA-1,2 MANNOSYLTRANSFERASE KTR1"/>
    <property type="match status" value="1"/>
</dbReference>
<keyword evidence="2 7" id="KW-0328">Glycosyltransferase</keyword>
<dbReference type="InterPro" id="IPR029044">
    <property type="entry name" value="Nucleotide-diphossugar_trans"/>
</dbReference>
<dbReference type="Gene3D" id="3.90.550.10">
    <property type="entry name" value="Spore Coat Polysaccharide Biosynthesis Protein SpsA, Chain A"/>
    <property type="match status" value="1"/>
</dbReference>
<dbReference type="PIRSF" id="PIRSF018153">
    <property type="entry name" value="Glyco_trans_15"/>
    <property type="match status" value="1"/>
</dbReference>
<accession>A0A2S4L814</accession>
<reference evidence="7 8" key="1">
    <citation type="submission" date="2018-01" db="EMBL/GenBank/DDBJ databases">
        <title>Harnessing the power of phylogenomics to disentangle the directionality and signatures of interkingdom host jumping in the parasitic fungal genus Tolypocladium.</title>
        <authorList>
            <person name="Quandt C.A."/>
            <person name="Patterson W."/>
            <person name="Spatafora J.W."/>
        </authorList>
    </citation>
    <scope>NUCLEOTIDE SEQUENCE [LARGE SCALE GENOMIC DNA]</scope>
    <source>
        <strain evidence="7 8">NRBC 100945</strain>
    </source>
</reference>
<feature type="region of interest" description="Disordered" evidence="5">
    <location>
        <begin position="331"/>
        <end position="353"/>
    </location>
</feature>
<protein>
    <submittedName>
        <fullName evidence="7">O-glycoside alpha-1,2-mannosyltransferase</fullName>
    </submittedName>
</protein>
<dbReference type="InterPro" id="IPR002685">
    <property type="entry name" value="Glyco_trans_15"/>
</dbReference>
<feature type="transmembrane region" description="Helical" evidence="6">
    <location>
        <begin position="54"/>
        <end position="77"/>
    </location>
</feature>
<sequence length="519" mass="60178">MDLFRRASRMVPSTQSLRLPTLDDEKRGSPKRKGFASRLAFFRRPLRLRGNSTVSVPLGVVIIFPLLVVILILVLFVRHPNSPGRILLPAGAPPAIRSAYRKISEKHDKVFVTGCLEPDTSQPRANAAFVVLARNKELDGVLQSIKSVERHFNRWYHYPYVFLNDGDFDDHFKETVRNHTSANVEFGKVGPDMWGYPDWIDPKVAKEGIAKQGDAAVMYGGLESYHAMCRFYSGFFYNHELLLKYDWYWRVEPEITYFCDITYHQPIIDKLRSDPFLKMIEQKKTYGFTIAVKELRETVPNIFRYASAYKRLNNITSQGLWEMFVEPQEPAKEERKDPNLPEEVLQNDPSNNALPDIDPEAMEGEKYNMCHFWSNFEIARLSWFRSKEYNDFFEMMDRSGGFWMERWGDAPIHSLAAGALLGPRDIHYFRDFGYRHTTIQHCPANAPARQLPRKPYLEMTTLDEKKRIEEDQYWESWDEPKENGVGCRCRCDTDIVDVEGKEGSCLPEWVDVAGGWASP</sequence>
<evidence type="ECO:0000256" key="3">
    <source>
        <dbReference type="ARBA" id="ARBA00022679"/>
    </source>
</evidence>
<dbReference type="GO" id="GO:0006487">
    <property type="term" value="P:protein N-linked glycosylation"/>
    <property type="evidence" value="ECO:0007669"/>
    <property type="project" value="TreeGrafter"/>
</dbReference>
<dbReference type="Pfam" id="PF01793">
    <property type="entry name" value="Glyco_transf_15"/>
    <property type="match status" value="1"/>
</dbReference>
<dbReference type="Proteomes" id="UP000237481">
    <property type="component" value="Unassembled WGS sequence"/>
</dbReference>
<dbReference type="GO" id="GO:0000032">
    <property type="term" value="P:cell wall mannoprotein biosynthetic process"/>
    <property type="evidence" value="ECO:0007669"/>
    <property type="project" value="TreeGrafter"/>
</dbReference>
<dbReference type="OrthoDB" id="439943at2759"/>
<keyword evidence="6" id="KW-0472">Membrane</keyword>
<evidence type="ECO:0000256" key="5">
    <source>
        <dbReference type="SAM" id="MobiDB-lite"/>
    </source>
</evidence>
<evidence type="ECO:0000313" key="7">
    <source>
        <dbReference type="EMBL" id="POR38583.1"/>
    </source>
</evidence>
<comment type="similarity">
    <text evidence="1">Belongs to the glycosyltransferase 15 family.</text>
</comment>
<keyword evidence="6" id="KW-0812">Transmembrane</keyword>